<reference evidence="10" key="1">
    <citation type="submission" date="2019-08" db="EMBL/GenBank/DDBJ databases">
        <authorList>
            <person name="Kucharzyk K."/>
            <person name="Murdoch R.W."/>
            <person name="Higgins S."/>
            <person name="Loffler F."/>
        </authorList>
    </citation>
    <scope>NUCLEOTIDE SEQUENCE</scope>
</reference>
<keyword evidence="6 7" id="KW-0472">Membrane</keyword>
<protein>
    <submittedName>
        <fullName evidence="10">Type 4 prepilin-like proteins leader peptide-processing enzyme</fullName>
    </submittedName>
</protein>
<evidence type="ECO:0000259" key="8">
    <source>
        <dbReference type="Pfam" id="PF01478"/>
    </source>
</evidence>
<evidence type="ECO:0000313" key="10">
    <source>
        <dbReference type="EMBL" id="MPL90874.1"/>
    </source>
</evidence>
<keyword evidence="4 7" id="KW-0812">Transmembrane</keyword>
<evidence type="ECO:0000259" key="9">
    <source>
        <dbReference type="Pfam" id="PF06750"/>
    </source>
</evidence>
<dbReference type="PANTHER" id="PTHR30487:SF0">
    <property type="entry name" value="PREPILIN LEADER PEPTIDASE_N-METHYLTRANSFERASE-RELATED"/>
    <property type="match status" value="1"/>
</dbReference>
<comment type="subcellular location">
    <subcellularLocation>
        <location evidence="1">Cell membrane</location>
        <topology evidence="1">Multi-pass membrane protein</topology>
    </subcellularLocation>
</comment>
<dbReference type="Pfam" id="PF06750">
    <property type="entry name" value="A24_N_bact"/>
    <property type="match status" value="1"/>
</dbReference>
<dbReference type="InterPro" id="IPR000045">
    <property type="entry name" value="Prepilin_IV_endopep_pep"/>
</dbReference>
<dbReference type="InterPro" id="IPR010627">
    <property type="entry name" value="Prepilin_pept_A24_N"/>
</dbReference>
<evidence type="ECO:0000256" key="2">
    <source>
        <dbReference type="ARBA" id="ARBA00005801"/>
    </source>
</evidence>
<name>A0A644VHJ9_9ZZZZ</name>
<gene>
    <name evidence="10" type="primary">comC_4</name>
    <name evidence="10" type="ORF">SDC9_36932</name>
</gene>
<accession>A0A644VHJ9</accession>
<proteinExistence type="inferred from homology"/>
<evidence type="ECO:0000256" key="1">
    <source>
        <dbReference type="ARBA" id="ARBA00004651"/>
    </source>
</evidence>
<dbReference type="GO" id="GO:0005886">
    <property type="term" value="C:plasma membrane"/>
    <property type="evidence" value="ECO:0007669"/>
    <property type="project" value="UniProtKB-SubCell"/>
</dbReference>
<sequence length="249" mass="27322">MPLLLISYFIIGLVVGSFLNVCIYRIPEGRSIISPPSSCGTCGHVLGPLDMIPVLSYIFLGGKCRYCGTAYSPRYALVELLTGCLFVLCGLQYLPGIALFLVFAFVASLVVITFVDFDHQIILDQVLIFMLVCGIGYVAIYSKDYWGALYGMLISGGLMLLIYFVSRGGMGEGDVKLSFVLGVWLGWKAVLVCLLLAFVMGGVIGTLLLATGIKGRKDPIPFGPYLCLGAYIALLYSPYIIFYYWHFFI</sequence>
<feature type="transmembrane region" description="Helical" evidence="7">
    <location>
        <begin position="147"/>
        <end position="165"/>
    </location>
</feature>
<comment type="caution">
    <text evidence="10">The sequence shown here is derived from an EMBL/GenBank/DDBJ whole genome shotgun (WGS) entry which is preliminary data.</text>
</comment>
<feature type="transmembrane region" description="Helical" evidence="7">
    <location>
        <begin position="185"/>
        <end position="210"/>
    </location>
</feature>
<evidence type="ECO:0000256" key="3">
    <source>
        <dbReference type="ARBA" id="ARBA00022475"/>
    </source>
</evidence>
<dbReference type="Gene3D" id="1.20.120.1220">
    <property type="match status" value="1"/>
</dbReference>
<dbReference type="PANTHER" id="PTHR30487">
    <property type="entry name" value="TYPE 4 PREPILIN-LIKE PROTEINS LEADER PEPTIDE-PROCESSING ENZYME"/>
    <property type="match status" value="1"/>
</dbReference>
<organism evidence="10">
    <name type="scientific">bioreactor metagenome</name>
    <dbReference type="NCBI Taxonomy" id="1076179"/>
    <lineage>
        <taxon>unclassified sequences</taxon>
        <taxon>metagenomes</taxon>
        <taxon>ecological metagenomes</taxon>
    </lineage>
</organism>
<dbReference type="Pfam" id="PF01478">
    <property type="entry name" value="Peptidase_A24"/>
    <property type="match status" value="1"/>
</dbReference>
<dbReference type="InterPro" id="IPR050882">
    <property type="entry name" value="Prepilin_peptidase/N-MTase"/>
</dbReference>
<dbReference type="GO" id="GO:0004190">
    <property type="term" value="F:aspartic-type endopeptidase activity"/>
    <property type="evidence" value="ECO:0007669"/>
    <property type="project" value="InterPro"/>
</dbReference>
<feature type="transmembrane region" description="Helical" evidence="7">
    <location>
        <begin position="121"/>
        <end position="140"/>
    </location>
</feature>
<evidence type="ECO:0000256" key="6">
    <source>
        <dbReference type="ARBA" id="ARBA00023136"/>
    </source>
</evidence>
<keyword evidence="5 7" id="KW-1133">Transmembrane helix</keyword>
<comment type="similarity">
    <text evidence="2">Belongs to the peptidase A24 family.</text>
</comment>
<evidence type="ECO:0000256" key="4">
    <source>
        <dbReference type="ARBA" id="ARBA00022692"/>
    </source>
</evidence>
<feature type="transmembrane region" description="Helical" evidence="7">
    <location>
        <begin position="6"/>
        <end position="26"/>
    </location>
</feature>
<feature type="domain" description="Prepilin peptidase A24 N-terminal" evidence="9">
    <location>
        <begin position="10"/>
        <end position="92"/>
    </location>
</feature>
<feature type="domain" description="Prepilin type IV endopeptidase peptidase" evidence="8">
    <location>
        <begin position="104"/>
        <end position="205"/>
    </location>
</feature>
<dbReference type="AlphaFoldDB" id="A0A644VHJ9"/>
<evidence type="ECO:0000256" key="7">
    <source>
        <dbReference type="SAM" id="Phobius"/>
    </source>
</evidence>
<evidence type="ECO:0000256" key="5">
    <source>
        <dbReference type="ARBA" id="ARBA00022989"/>
    </source>
</evidence>
<dbReference type="EMBL" id="VSSQ01000315">
    <property type="protein sequence ID" value="MPL90874.1"/>
    <property type="molecule type" value="Genomic_DNA"/>
</dbReference>
<feature type="transmembrane region" description="Helical" evidence="7">
    <location>
        <begin position="222"/>
        <end position="245"/>
    </location>
</feature>
<dbReference type="GO" id="GO:0006465">
    <property type="term" value="P:signal peptide processing"/>
    <property type="evidence" value="ECO:0007669"/>
    <property type="project" value="TreeGrafter"/>
</dbReference>
<keyword evidence="3" id="KW-1003">Cell membrane</keyword>